<evidence type="ECO:0000259" key="5">
    <source>
        <dbReference type="PROSITE" id="PS51017"/>
    </source>
</evidence>
<feature type="domain" description="CCT" evidence="5">
    <location>
        <begin position="130"/>
        <end position="172"/>
    </location>
</feature>
<organism evidence="6 7">
    <name type="scientific">Corchorus olitorius</name>
    <dbReference type="NCBI Taxonomy" id="93759"/>
    <lineage>
        <taxon>Eukaryota</taxon>
        <taxon>Viridiplantae</taxon>
        <taxon>Streptophyta</taxon>
        <taxon>Embryophyta</taxon>
        <taxon>Tracheophyta</taxon>
        <taxon>Spermatophyta</taxon>
        <taxon>Magnoliopsida</taxon>
        <taxon>eudicotyledons</taxon>
        <taxon>Gunneridae</taxon>
        <taxon>Pentapetalae</taxon>
        <taxon>rosids</taxon>
        <taxon>malvids</taxon>
        <taxon>Malvales</taxon>
        <taxon>Malvaceae</taxon>
        <taxon>Grewioideae</taxon>
        <taxon>Apeibeae</taxon>
        <taxon>Corchorus</taxon>
    </lineage>
</organism>
<dbReference type="InterPro" id="IPR052453">
    <property type="entry name" value="CONSTANS-like_ZF"/>
</dbReference>
<evidence type="ECO:0000256" key="1">
    <source>
        <dbReference type="ARBA" id="ARBA00004123"/>
    </source>
</evidence>
<evidence type="ECO:0000256" key="2">
    <source>
        <dbReference type="ARBA" id="ARBA00023242"/>
    </source>
</evidence>
<dbReference type="STRING" id="93759.A0A1R3HFQ1"/>
<protein>
    <recommendedName>
        <fullName evidence="5">CCT domain-containing protein</fullName>
    </recommendedName>
</protein>
<accession>A0A1R3HFQ1</accession>
<dbReference type="InterPro" id="IPR010402">
    <property type="entry name" value="CCT_domain"/>
</dbReference>
<name>A0A1R3HFQ1_9ROSI</name>
<dbReference type="Proteomes" id="UP000187203">
    <property type="component" value="Unassembled WGS sequence"/>
</dbReference>
<gene>
    <name evidence="6" type="ORF">COLO4_29226</name>
</gene>
<dbReference type="GO" id="GO:0005634">
    <property type="term" value="C:nucleus"/>
    <property type="evidence" value="ECO:0007669"/>
    <property type="project" value="UniProtKB-SubCell"/>
</dbReference>
<comment type="subcellular location">
    <subcellularLocation>
        <location evidence="1 3">Nucleus</location>
    </subcellularLocation>
</comment>
<sequence>MAFKKSIINGKNSHRQPPPQQQQQQLNLFPLHPENLVEDKDTQYDNVCLLFNSTEEDNVHAGPLYIEGGDQSPQTVPNLHDAAAATVVGDAWGNASIDLWRVPEMISNDVGGVQIKEEVDVAEDWKRGHREASVLRYKEKRQNRLFSKRIRYEVRKLNAEKRPRLKGRFVKRD</sequence>
<dbReference type="GO" id="GO:0006355">
    <property type="term" value="P:regulation of DNA-templated transcription"/>
    <property type="evidence" value="ECO:0007669"/>
    <property type="project" value="TreeGrafter"/>
</dbReference>
<evidence type="ECO:0000256" key="4">
    <source>
        <dbReference type="SAM" id="MobiDB-lite"/>
    </source>
</evidence>
<dbReference type="AlphaFoldDB" id="A0A1R3HFQ1"/>
<dbReference type="PANTHER" id="PTHR31874">
    <property type="entry name" value="CCT MOTIF FAMILY PROTEIN, EXPRESSED"/>
    <property type="match status" value="1"/>
</dbReference>
<reference evidence="7" key="1">
    <citation type="submission" date="2013-09" db="EMBL/GenBank/DDBJ databases">
        <title>Corchorus olitorius genome sequencing.</title>
        <authorList>
            <person name="Alam M."/>
            <person name="Haque M.S."/>
            <person name="Islam M.S."/>
            <person name="Emdad E.M."/>
            <person name="Islam M.M."/>
            <person name="Ahmed B."/>
            <person name="Halim A."/>
            <person name="Hossen Q.M.M."/>
            <person name="Hossain M.Z."/>
            <person name="Ahmed R."/>
            <person name="Khan M.M."/>
            <person name="Islam R."/>
            <person name="Rashid M.M."/>
            <person name="Khan S.A."/>
            <person name="Rahman M.S."/>
            <person name="Alam M."/>
            <person name="Yahiya A.S."/>
            <person name="Khan M.S."/>
            <person name="Azam M.S."/>
            <person name="Haque T."/>
            <person name="Lashkar M.Z.H."/>
            <person name="Akhand A.I."/>
            <person name="Morshed G."/>
            <person name="Roy S."/>
            <person name="Uddin K.S."/>
            <person name="Rabeya T."/>
            <person name="Hossain A.S."/>
            <person name="Chowdhury A."/>
            <person name="Snigdha A.R."/>
            <person name="Mortoza M.S."/>
            <person name="Matin S.A."/>
            <person name="Hoque S.M.E."/>
            <person name="Islam M.K."/>
            <person name="Roy D.K."/>
            <person name="Haider R."/>
            <person name="Moosa M.M."/>
            <person name="Elias S.M."/>
            <person name="Hasan A.M."/>
            <person name="Jahan S."/>
            <person name="Shafiuddin M."/>
            <person name="Mahmood N."/>
            <person name="Shommy N.S."/>
        </authorList>
    </citation>
    <scope>NUCLEOTIDE SEQUENCE [LARGE SCALE GENOMIC DNA]</scope>
    <source>
        <strain evidence="7">cv. O-4</strain>
    </source>
</reference>
<evidence type="ECO:0000313" key="6">
    <source>
        <dbReference type="EMBL" id="OMO69144.1"/>
    </source>
</evidence>
<evidence type="ECO:0000256" key="3">
    <source>
        <dbReference type="PROSITE-ProRule" id="PRU00357"/>
    </source>
</evidence>
<dbReference type="Pfam" id="PF06203">
    <property type="entry name" value="CCT"/>
    <property type="match status" value="1"/>
</dbReference>
<dbReference type="OrthoDB" id="153872at2759"/>
<comment type="caution">
    <text evidence="6">The sequence shown here is derived from an EMBL/GenBank/DDBJ whole genome shotgun (WGS) entry which is preliminary data.</text>
</comment>
<dbReference type="PROSITE" id="PS51017">
    <property type="entry name" value="CCT"/>
    <property type="match status" value="1"/>
</dbReference>
<dbReference type="EMBL" id="AWUE01020277">
    <property type="protein sequence ID" value="OMO69144.1"/>
    <property type="molecule type" value="Genomic_DNA"/>
</dbReference>
<keyword evidence="2 3" id="KW-0539">Nucleus</keyword>
<evidence type="ECO:0000313" key="7">
    <source>
        <dbReference type="Proteomes" id="UP000187203"/>
    </source>
</evidence>
<dbReference type="PANTHER" id="PTHR31874:SF25">
    <property type="entry name" value="CCT MOTIF FAMILY PROTEIN"/>
    <property type="match status" value="1"/>
</dbReference>
<feature type="region of interest" description="Disordered" evidence="4">
    <location>
        <begin position="1"/>
        <end position="23"/>
    </location>
</feature>
<keyword evidence="7" id="KW-1185">Reference proteome</keyword>
<proteinExistence type="predicted"/>